<organism evidence="1 2">
    <name type="scientific">Pseudozyma flocculosa</name>
    <dbReference type="NCBI Taxonomy" id="84751"/>
    <lineage>
        <taxon>Eukaryota</taxon>
        <taxon>Fungi</taxon>
        <taxon>Dikarya</taxon>
        <taxon>Basidiomycota</taxon>
        <taxon>Ustilaginomycotina</taxon>
        <taxon>Ustilaginomycetes</taxon>
        <taxon>Ustilaginales</taxon>
        <taxon>Ustilaginaceae</taxon>
        <taxon>Pseudozyma</taxon>
    </lineage>
</organism>
<evidence type="ECO:0000313" key="2">
    <source>
        <dbReference type="Proteomes" id="UP000323386"/>
    </source>
</evidence>
<dbReference type="EMBL" id="OOIP01000006">
    <property type="protein sequence ID" value="SPO37305.1"/>
    <property type="molecule type" value="Genomic_DNA"/>
</dbReference>
<accession>A0A5C3EZR9</accession>
<sequence length="113" mass="12304">MSRVLLLENVKDPWWPYLKYLLMRDKAVAGAEPGLAKAVEFWSLMRTGLGARAFGALMHVLLNVEGLQLNNAGKSTLNCPPLPRSEDIAMVSCPCTCCKSKQVIAKIAACKVA</sequence>
<keyword evidence="2" id="KW-1185">Reference proteome</keyword>
<name>A0A5C3EZR9_9BASI</name>
<dbReference type="AlphaFoldDB" id="A0A5C3EZR9"/>
<gene>
    <name evidence="1" type="ORF">PSFLO_02778</name>
</gene>
<proteinExistence type="predicted"/>
<protein>
    <submittedName>
        <fullName evidence="1">Uncharacterized protein</fullName>
    </submittedName>
</protein>
<evidence type="ECO:0000313" key="1">
    <source>
        <dbReference type="EMBL" id="SPO37305.1"/>
    </source>
</evidence>
<reference evidence="1 2" key="1">
    <citation type="submission" date="2018-03" db="EMBL/GenBank/DDBJ databases">
        <authorList>
            <person name="Guldener U."/>
        </authorList>
    </citation>
    <scope>NUCLEOTIDE SEQUENCE [LARGE SCALE GENOMIC DNA]</scope>
    <source>
        <strain evidence="1 2">DAOM196992</strain>
    </source>
</reference>
<dbReference type="Proteomes" id="UP000323386">
    <property type="component" value="Unassembled WGS sequence"/>
</dbReference>